<evidence type="ECO:0000256" key="1">
    <source>
        <dbReference type="SAM" id="MobiDB-lite"/>
    </source>
</evidence>
<gene>
    <name evidence="2" type="ORF">QJS10_CPB04g00936</name>
</gene>
<dbReference type="AlphaFoldDB" id="A0AAV9F071"/>
<accession>A0AAV9F071</accession>
<dbReference type="InterPro" id="IPR021899">
    <property type="entry name" value="DUF3511"/>
</dbReference>
<dbReference type="PANTHER" id="PTHR33193:SF13">
    <property type="entry name" value="EXPRESSED PROTEIN"/>
    <property type="match status" value="1"/>
</dbReference>
<comment type="caution">
    <text evidence="2">The sequence shown here is derived from an EMBL/GenBank/DDBJ whole genome shotgun (WGS) entry which is preliminary data.</text>
</comment>
<dbReference type="EMBL" id="JAUJYO010000004">
    <property type="protein sequence ID" value="KAK1318315.1"/>
    <property type="molecule type" value="Genomic_DNA"/>
</dbReference>
<evidence type="ECO:0000313" key="3">
    <source>
        <dbReference type="Proteomes" id="UP001180020"/>
    </source>
</evidence>
<sequence>MADYDRSGYRSGYRGYGGGRKLEIVSGKSFSATSAASYGGGGYPTGRFYDPPLPLPPVRPPKPTTTSSSAIRSWSLSDPEVKRRRRVAGYKAYSVEGKVKASLRKSFRWIKIKCSGLVHGWKV</sequence>
<feature type="region of interest" description="Disordered" evidence="1">
    <location>
        <begin position="49"/>
        <end position="75"/>
    </location>
</feature>
<evidence type="ECO:0000313" key="2">
    <source>
        <dbReference type="EMBL" id="KAK1318315.1"/>
    </source>
</evidence>
<protein>
    <submittedName>
        <fullName evidence="2">Uncharacterized protein</fullName>
    </submittedName>
</protein>
<dbReference type="PANTHER" id="PTHR33193">
    <property type="entry name" value="DOMAIN PROTEIN, PUTATIVE (DUF3511)-RELATED"/>
    <property type="match status" value="1"/>
</dbReference>
<keyword evidence="3" id="KW-1185">Reference proteome</keyword>
<organism evidence="2 3">
    <name type="scientific">Acorus calamus</name>
    <name type="common">Sweet flag</name>
    <dbReference type="NCBI Taxonomy" id="4465"/>
    <lineage>
        <taxon>Eukaryota</taxon>
        <taxon>Viridiplantae</taxon>
        <taxon>Streptophyta</taxon>
        <taxon>Embryophyta</taxon>
        <taxon>Tracheophyta</taxon>
        <taxon>Spermatophyta</taxon>
        <taxon>Magnoliopsida</taxon>
        <taxon>Liliopsida</taxon>
        <taxon>Acoraceae</taxon>
        <taxon>Acorus</taxon>
    </lineage>
</organism>
<dbReference type="Pfam" id="PF12023">
    <property type="entry name" value="DUF3511"/>
    <property type="match status" value="1"/>
</dbReference>
<feature type="compositionally biased region" description="Pro residues" evidence="1">
    <location>
        <begin position="51"/>
        <end position="63"/>
    </location>
</feature>
<reference evidence="2" key="2">
    <citation type="submission" date="2023-06" db="EMBL/GenBank/DDBJ databases">
        <authorList>
            <person name="Ma L."/>
            <person name="Liu K.-W."/>
            <person name="Li Z."/>
            <person name="Hsiao Y.-Y."/>
            <person name="Qi Y."/>
            <person name="Fu T."/>
            <person name="Tang G."/>
            <person name="Zhang D."/>
            <person name="Sun W.-H."/>
            <person name="Liu D.-K."/>
            <person name="Li Y."/>
            <person name="Chen G.-Z."/>
            <person name="Liu X.-D."/>
            <person name="Liao X.-Y."/>
            <person name="Jiang Y.-T."/>
            <person name="Yu X."/>
            <person name="Hao Y."/>
            <person name="Huang J."/>
            <person name="Zhao X.-W."/>
            <person name="Ke S."/>
            <person name="Chen Y.-Y."/>
            <person name="Wu W.-L."/>
            <person name="Hsu J.-L."/>
            <person name="Lin Y.-F."/>
            <person name="Huang M.-D."/>
            <person name="Li C.-Y."/>
            <person name="Huang L."/>
            <person name="Wang Z.-W."/>
            <person name="Zhao X."/>
            <person name="Zhong W.-Y."/>
            <person name="Peng D.-H."/>
            <person name="Ahmad S."/>
            <person name="Lan S."/>
            <person name="Zhang J.-S."/>
            <person name="Tsai W.-C."/>
            <person name="Van De Peer Y."/>
            <person name="Liu Z.-J."/>
        </authorList>
    </citation>
    <scope>NUCLEOTIDE SEQUENCE</scope>
    <source>
        <strain evidence="2">CP</strain>
        <tissue evidence="2">Leaves</tissue>
    </source>
</reference>
<name>A0AAV9F071_ACOCL</name>
<proteinExistence type="predicted"/>
<dbReference type="Proteomes" id="UP001180020">
    <property type="component" value="Unassembled WGS sequence"/>
</dbReference>
<reference evidence="2" key="1">
    <citation type="journal article" date="2023" name="Nat. Commun.">
        <title>Diploid and tetraploid genomes of Acorus and the evolution of monocots.</title>
        <authorList>
            <person name="Ma L."/>
            <person name="Liu K.W."/>
            <person name="Li Z."/>
            <person name="Hsiao Y.Y."/>
            <person name="Qi Y."/>
            <person name="Fu T."/>
            <person name="Tang G.D."/>
            <person name="Zhang D."/>
            <person name="Sun W.H."/>
            <person name="Liu D.K."/>
            <person name="Li Y."/>
            <person name="Chen G.Z."/>
            <person name="Liu X.D."/>
            <person name="Liao X.Y."/>
            <person name="Jiang Y.T."/>
            <person name="Yu X."/>
            <person name="Hao Y."/>
            <person name="Huang J."/>
            <person name="Zhao X.W."/>
            <person name="Ke S."/>
            <person name="Chen Y.Y."/>
            <person name="Wu W.L."/>
            <person name="Hsu J.L."/>
            <person name="Lin Y.F."/>
            <person name="Huang M.D."/>
            <person name="Li C.Y."/>
            <person name="Huang L."/>
            <person name="Wang Z.W."/>
            <person name="Zhao X."/>
            <person name="Zhong W.Y."/>
            <person name="Peng D.H."/>
            <person name="Ahmad S."/>
            <person name="Lan S."/>
            <person name="Zhang J.S."/>
            <person name="Tsai W.C."/>
            <person name="Van de Peer Y."/>
            <person name="Liu Z.J."/>
        </authorList>
    </citation>
    <scope>NUCLEOTIDE SEQUENCE</scope>
    <source>
        <strain evidence="2">CP</strain>
    </source>
</reference>